<organism evidence="3 4">
    <name type="scientific">Multifurca ochricompacta</name>
    <dbReference type="NCBI Taxonomy" id="376703"/>
    <lineage>
        <taxon>Eukaryota</taxon>
        <taxon>Fungi</taxon>
        <taxon>Dikarya</taxon>
        <taxon>Basidiomycota</taxon>
        <taxon>Agaricomycotina</taxon>
        <taxon>Agaricomycetes</taxon>
        <taxon>Russulales</taxon>
        <taxon>Russulaceae</taxon>
        <taxon>Multifurca</taxon>
    </lineage>
</organism>
<dbReference type="InterPro" id="IPR051057">
    <property type="entry name" value="PI-PLC_domain"/>
</dbReference>
<feature type="chain" id="PRO_5042169011" evidence="2">
    <location>
        <begin position="24"/>
        <end position="381"/>
    </location>
</feature>
<dbReference type="Pfam" id="PF26146">
    <property type="entry name" value="PI-PLC_X"/>
    <property type="match status" value="1"/>
</dbReference>
<dbReference type="InterPro" id="IPR017946">
    <property type="entry name" value="PLC-like_Pdiesterase_TIM-brl"/>
</dbReference>
<evidence type="ECO:0000313" key="4">
    <source>
        <dbReference type="Proteomes" id="UP001203297"/>
    </source>
</evidence>
<dbReference type="Gene3D" id="3.20.20.190">
    <property type="entry name" value="Phosphatidylinositol (PI) phosphodiesterase"/>
    <property type="match status" value="1"/>
</dbReference>
<name>A0AAD4MDJ1_9AGAM</name>
<dbReference type="GO" id="GO:0008081">
    <property type="term" value="F:phosphoric diester hydrolase activity"/>
    <property type="evidence" value="ECO:0007669"/>
    <property type="project" value="InterPro"/>
</dbReference>
<dbReference type="PANTHER" id="PTHR13593:SF140">
    <property type="entry name" value="PLC-LIKE PHOSPHODIESTERASE"/>
    <property type="match status" value="1"/>
</dbReference>
<evidence type="ECO:0000256" key="2">
    <source>
        <dbReference type="SAM" id="SignalP"/>
    </source>
</evidence>
<proteinExistence type="predicted"/>
<dbReference type="PANTHER" id="PTHR13593">
    <property type="match status" value="1"/>
</dbReference>
<gene>
    <name evidence="3" type="ORF">B0F90DRAFT_1621239</name>
</gene>
<keyword evidence="4" id="KW-1185">Reference proteome</keyword>
<reference evidence="3" key="1">
    <citation type="journal article" date="2022" name="New Phytol.">
        <title>Evolutionary transition to the ectomycorrhizal habit in the genomes of a hyperdiverse lineage of mushroom-forming fungi.</title>
        <authorList>
            <person name="Looney B."/>
            <person name="Miyauchi S."/>
            <person name="Morin E."/>
            <person name="Drula E."/>
            <person name="Courty P.E."/>
            <person name="Kohler A."/>
            <person name="Kuo A."/>
            <person name="LaButti K."/>
            <person name="Pangilinan J."/>
            <person name="Lipzen A."/>
            <person name="Riley R."/>
            <person name="Andreopoulos W."/>
            <person name="He G."/>
            <person name="Johnson J."/>
            <person name="Nolan M."/>
            <person name="Tritt A."/>
            <person name="Barry K.W."/>
            <person name="Grigoriev I.V."/>
            <person name="Nagy L.G."/>
            <person name="Hibbett D."/>
            <person name="Henrissat B."/>
            <person name="Matheny P.B."/>
            <person name="Labbe J."/>
            <person name="Martin F.M."/>
        </authorList>
    </citation>
    <scope>NUCLEOTIDE SEQUENCE</scope>
    <source>
        <strain evidence="3">BPL690</strain>
    </source>
</reference>
<feature type="signal peptide" evidence="2">
    <location>
        <begin position="1"/>
        <end position="23"/>
    </location>
</feature>
<accession>A0AAD4MDJ1</accession>
<keyword evidence="2" id="KW-0732">Signal</keyword>
<dbReference type="EMBL" id="WTXG01000001">
    <property type="protein sequence ID" value="KAI0308193.1"/>
    <property type="molecule type" value="Genomic_DNA"/>
</dbReference>
<dbReference type="GO" id="GO:0006629">
    <property type="term" value="P:lipid metabolic process"/>
    <property type="evidence" value="ECO:0007669"/>
    <property type="project" value="InterPro"/>
</dbReference>
<protein>
    <submittedName>
        <fullName evidence="3">PLC-like phosphodiesterase</fullName>
    </submittedName>
</protein>
<dbReference type="SUPFAM" id="SSF51695">
    <property type="entry name" value="PLC-like phosphodiesterases"/>
    <property type="match status" value="1"/>
</dbReference>
<comment type="caution">
    <text evidence="3">The sequence shown here is derived from an EMBL/GenBank/DDBJ whole genome shotgun (WGS) entry which is preliminary data.</text>
</comment>
<sequence length="381" mass="40608">MLTSIFHAALVALSLSLLPFSSAAATGRRATTCNGFPQFCEKSYGNITFVGAHDSYAVGVNNVFANQDYNVTQQLNDGIRMLQMQAHNQGGTIQLCHTSCTLFNGGVLQNYLQSVKSWMDANPNDVVSLLIVNSDGFKPSDYDTVFKAVGLDTLSYAPPSATTSLGSWPSLGSMIDSGKRLVTFMDTGADFTSVPYIIDGKFFYSHSIRPIAHNPTSPMSEFTNVWETAFDVTDTTFDCNVNRTKGDASTQLYLINHFLDKIVLGQPAPDPGSANVTNAVTGVGSLGQQLQTCVAANGRNPNFMLVDFYEFGGGSVFEVAATANGVTYSPSTPVPSPRSTSTETTSVTSTPNGAVLRFEARDLIMPAVISFGLLAGSLAVL</sequence>
<dbReference type="Proteomes" id="UP001203297">
    <property type="component" value="Unassembled WGS sequence"/>
</dbReference>
<dbReference type="AlphaFoldDB" id="A0AAD4MDJ1"/>
<evidence type="ECO:0000256" key="1">
    <source>
        <dbReference type="SAM" id="MobiDB-lite"/>
    </source>
</evidence>
<feature type="region of interest" description="Disordered" evidence="1">
    <location>
        <begin position="329"/>
        <end position="349"/>
    </location>
</feature>
<evidence type="ECO:0000313" key="3">
    <source>
        <dbReference type="EMBL" id="KAI0308193.1"/>
    </source>
</evidence>